<evidence type="ECO:0000256" key="1">
    <source>
        <dbReference type="SAM" id="MobiDB-lite"/>
    </source>
</evidence>
<dbReference type="InterPro" id="IPR010730">
    <property type="entry name" value="HET"/>
</dbReference>
<dbReference type="OrthoDB" id="5125733at2759"/>
<evidence type="ECO:0000313" key="4">
    <source>
        <dbReference type="Proteomes" id="UP000256328"/>
    </source>
</evidence>
<name>A0A3D8Q9K6_9HELO</name>
<dbReference type="Proteomes" id="UP000256328">
    <property type="component" value="Unassembled WGS sequence"/>
</dbReference>
<dbReference type="AlphaFoldDB" id="A0A3D8Q9K6"/>
<evidence type="ECO:0000313" key="3">
    <source>
        <dbReference type="EMBL" id="RDW58298.1"/>
    </source>
</evidence>
<dbReference type="EMBL" id="PDLN01000021">
    <property type="protein sequence ID" value="RDW58298.1"/>
    <property type="molecule type" value="Genomic_DNA"/>
</dbReference>
<protein>
    <recommendedName>
        <fullName evidence="2">Heterokaryon incompatibility domain-containing protein</fullName>
    </recommendedName>
</protein>
<dbReference type="PANTHER" id="PTHR33112">
    <property type="entry name" value="DOMAIN PROTEIN, PUTATIVE-RELATED"/>
    <property type="match status" value="1"/>
</dbReference>
<feature type="domain" description="Heterokaryon incompatibility" evidence="2">
    <location>
        <begin position="313"/>
        <end position="461"/>
    </location>
</feature>
<organism evidence="3 4">
    <name type="scientific">Coleophoma crateriformis</name>
    <dbReference type="NCBI Taxonomy" id="565419"/>
    <lineage>
        <taxon>Eukaryota</taxon>
        <taxon>Fungi</taxon>
        <taxon>Dikarya</taxon>
        <taxon>Ascomycota</taxon>
        <taxon>Pezizomycotina</taxon>
        <taxon>Leotiomycetes</taxon>
        <taxon>Helotiales</taxon>
        <taxon>Dermateaceae</taxon>
        <taxon>Coleophoma</taxon>
    </lineage>
</organism>
<reference evidence="3 4" key="1">
    <citation type="journal article" date="2018" name="IMA Fungus">
        <title>IMA Genome-F 9: Draft genome sequence of Annulohypoxylon stygium, Aspergillus mulundensis, Berkeleyomyces basicola (syn. Thielaviopsis basicola), Ceratocystis smalleyi, two Cercospora beticola strains, Coleophoma cylindrospora, Fusarium fracticaudum, Phialophora cf. hyalina, and Morchella septimelata.</title>
        <authorList>
            <person name="Wingfield B.D."/>
            <person name="Bills G.F."/>
            <person name="Dong Y."/>
            <person name="Huang W."/>
            <person name="Nel W.J."/>
            <person name="Swalarsk-Parry B.S."/>
            <person name="Vaghefi N."/>
            <person name="Wilken P.M."/>
            <person name="An Z."/>
            <person name="de Beer Z.W."/>
            <person name="De Vos L."/>
            <person name="Chen L."/>
            <person name="Duong T.A."/>
            <person name="Gao Y."/>
            <person name="Hammerbacher A."/>
            <person name="Kikkert J.R."/>
            <person name="Li Y."/>
            <person name="Li H."/>
            <person name="Li K."/>
            <person name="Li Q."/>
            <person name="Liu X."/>
            <person name="Ma X."/>
            <person name="Naidoo K."/>
            <person name="Pethybridge S.J."/>
            <person name="Sun J."/>
            <person name="Steenkamp E.T."/>
            <person name="van der Nest M.A."/>
            <person name="van Wyk S."/>
            <person name="Wingfield M.J."/>
            <person name="Xiong C."/>
            <person name="Yue Q."/>
            <person name="Zhang X."/>
        </authorList>
    </citation>
    <scope>NUCLEOTIDE SEQUENCE [LARGE SCALE GENOMIC DNA]</scope>
    <source>
        <strain evidence="3 4">BP5796</strain>
    </source>
</reference>
<keyword evidence="4" id="KW-1185">Reference proteome</keyword>
<feature type="region of interest" description="Disordered" evidence="1">
    <location>
        <begin position="75"/>
        <end position="97"/>
    </location>
</feature>
<evidence type="ECO:0000259" key="2">
    <source>
        <dbReference type="Pfam" id="PF06985"/>
    </source>
</evidence>
<dbReference type="Pfam" id="PF06985">
    <property type="entry name" value="HET"/>
    <property type="match status" value="1"/>
</dbReference>
<sequence length="747" mass="84598">MLIGGLRPRVVVHVIWQKWDENIQRGHIQSELLQALPIRKLASSLPKKMSNYREAVGQATARLFVGPEWNPKYLLDSDPETSDTDPTSSSSHDMQVVSGENDQHLCSRCSQMFATLDSLRRLTSEDGYEHYTKAELRKSAKSGCPFCKEVLWKRKHRTLCFDKDEPHESLKFFARREGTKEENFMHIPVMEESFPEIEGYDESVDYPFDQWKIAGLGCGNSSLGYNLVVQCVFTESDNPAARYVERRSLAENFSSGKKMSQARKWLEECRLGHPNCPQRLVPRLPTRVLDVGALGDSASVRLYVSKSDEAAEYVALSYCWGGPQLFTTTIATIKDRLRSIPGNDLPKTIRDAIFVTRSLGIHYLWVDALCIIQDSYADKISEIASMGSIYKSATLTISAACAREVDQGFLWTRNRSLMKAYKFPFLLPDSKMGTVSVASFDVRTQRETVEATDERAWCFQESLLAPRKLVFGSRELLWSCQTLENEPIAKSNTNYFYDVERLPRSVFDSQYPDKSTCSEKARIWNTIVEGYTERSITNLDDRLPAISGVAEELARIWNDTHTHGMMRGTLIRNLPWHLRRSLYDSGASKNKNSEPVLLTPAISTSPSWSWVSVTNEVTILELDVVDATLVSVEDEYGPQHFRRRSKLVLRAKLLPMQDFPEDFFIKNRKTFLPDCGDKTLIDNTSVLLLLGSSDVIGAIGLILRRSEDGMFKRIGLFQDLTGRSQYGEPSGVALRLHAANPILTEII</sequence>
<proteinExistence type="predicted"/>
<gene>
    <name evidence="3" type="ORF">BP5796_12228</name>
</gene>
<accession>A0A3D8Q9K6</accession>
<dbReference type="PANTHER" id="PTHR33112:SF16">
    <property type="entry name" value="HETEROKARYON INCOMPATIBILITY DOMAIN-CONTAINING PROTEIN"/>
    <property type="match status" value="1"/>
</dbReference>
<comment type="caution">
    <text evidence="3">The sequence shown here is derived from an EMBL/GenBank/DDBJ whole genome shotgun (WGS) entry which is preliminary data.</text>
</comment>